<feature type="transmembrane region" description="Helical" evidence="1">
    <location>
        <begin position="147"/>
        <end position="175"/>
    </location>
</feature>
<keyword evidence="3" id="KW-1185">Reference proteome</keyword>
<evidence type="ECO:0000313" key="2">
    <source>
        <dbReference type="EMBL" id="KAK7400874.1"/>
    </source>
</evidence>
<reference evidence="2 3" key="1">
    <citation type="submission" date="2024-01" db="EMBL/GenBank/DDBJ databases">
        <title>The genomes of 5 underutilized Papilionoideae crops provide insights into root nodulation and disease resistanc.</title>
        <authorList>
            <person name="Jiang F."/>
        </authorList>
    </citation>
    <scope>NUCLEOTIDE SEQUENCE [LARGE SCALE GENOMIC DNA]</scope>
    <source>
        <strain evidence="2">DUOXIRENSHENG_FW03</strain>
        <tissue evidence="2">Leaves</tissue>
    </source>
</reference>
<accession>A0AAN9SMJ5</accession>
<evidence type="ECO:0000313" key="3">
    <source>
        <dbReference type="Proteomes" id="UP001386955"/>
    </source>
</evidence>
<keyword evidence="1" id="KW-0472">Membrane</keyword>
<feature type="transmembrane region" description="Helical" evidence="1">
    <location>
        <begin position="102"/>
        <end position="127"/>
    </location>
</feature>
<sequence>MASRSLNLWGILSESKRIINAHSRHFLALSVVFLLPLSFSLTVSPFLFSPSHSHSHIHILIRSSNLPRTLTLTLTLLLLSLCAVSSITHSVFLGFFGRPVKLLHTLFSILPSFLPLLTTFTLSHLLFFSLSLPLPLLLSFLPLTSPIFISASLLLLPTLIFLRVSLSLAPVISVVESSCGLRPLRRSFSLTAPMLPVALSSFLFFTSLQSLLLATTLLPLSPHPALLSLRFVLASSLLTILLLYHAAADTVLFMYCKAVHGELALDIAHEFAWQYFSLPFDDGKVPHVVSVVRV</sequence>
<keyword evidence="1" id="KW-0812">Transmembrane</keyword>
<dbReference type="EMBL" id="JAYMYS010000003">
    <property type="protein sequence ID" value="KAK7400874.1"/>
    <property type="molecule type" value="Genomic_DNA"/>
</dbReference>
<feature type="transmembrane region" description="Helical" evidence="1">
    <location>
        <begin position="26"/>
        <end position="49"/>
    </location>
</feature>
<protein>
    <recommendedName>
        <fullName evidence="4">Transmembrane protein</fullName>
    </recommendedName>
</protein>
<feature type="transmembrane region" description="Helical" evidence="1">
    <location>
        <begin position="187"/>
        <end position="205"/>
    </location>
</feature>
<dbReference type="AlphaFoldDB" id="A0AAN9SMJ5"/>
<proteinExistence type="predicted"/>
<feature type="transmembrane region" description="Helical" evidence="1">
    <location>
        <begin position="69"/>
        <end position="95"/>
    </location>
</feature>
<evidence type="ECO:0008006" key="4">
    <source>
        <dbReference type="Google" id="ProtNLM"/>
    </source>
</evidence>
<evidence type="ECO:0000256" key="1">
    <source>
        <dbReference type="SAM" id="Phobius"/>
    </source>
</evidence>
<keyword evidence="1" id="KW-1133">Transmembrane helix</keyword>
<dbReference type="Proteomes" id="UP001386955">
    <property type="component" value="Unassembled WGS sequence"/>
</dbReference>
<organism evidence="2 3">
    <name type="scientific">Psophocarpus tetragonolobus</name>
    <name type="common">Winged bean</name>
    <name type="synonym">Dolichos tetragonolobus</name>
    <dbReference type="NCBI Taxonomy" id="3891"/>
    <lineage>
        <taxon>Eukaryota</taxon>
        <taxon>Viridiplantae</taxon>
        <taxon>Streptophyta</taxon>
        <taxon>Embryophyta</taxon>
        <taxon>Tracheophyta</taxon>
        <taxon>Spermatophyta</taxon>
        <taxon>Magnoliopsida</taxon>
        <taxon>eudicotyledons</taxon>
        <taxon>Gunneridae</taxon>
        <taxon>Pentapetalae</taxon>
        <taxon>rosids</taxon>
        <taxon>fabids</taxon>
        <taxon>Fabales</taxon>
        <taxon>Fabaceae</taxon>
        <taxon>Papilionoideae</taxon>
        <taxon>50 kb inversion clade</taxon>
        <taxon>NPAAA clade</taxon>
        <taxon>indigoferoid/millettioid clade</taxon>
        <taxon>Phaseoleae</taxon>
        <taxon>Psophocarpus</taxon>
    </lineage>
</organism>
<dbReference type="PANTHER" id="PTHR33133">
    <property type="entry name" value="OS08G0107100 PROTEIN-RELATED"/>
    <property type="match status" value="1"/>
</dbReference>
<dbReference type="PANTHER" id="PTHR33133:SF7">
    <property type="entry name" value="F26K24.10 PROTEIN-RELATED"/>
    <property type="match status" value="1"/>
</dbReference>
<comment type="caution">
    <text evidence="2">The sequence shown here is derived from an EMBL/GenBank/DDBJ whole genome shotgun (WGS) entry which is preliminary data.</text>
</comment>
<name>A0AAN9SMJ5_PSOTE</name>
<feature type="transmembrane region" description="Helical" evidence="1">
    <location>
        <begin position="225"/>
        <end position="244"/>
    </location>
</feature>
<gene>
    <name evidence="2" type="ORF">VNO78_12182</name>
</gene>